<dbReference type="PANTHER" id="PTHR22916">
    <property type="entry name" value="GLYCOSYLTRANSFERASE"/>
    <property type="match status" value="1"/>
</dbReference>
<name>A0ABS0EKJ5_9FLAO</name>
<evidence type="ECO:0000259" key="1">
    <source>
        <dbReference type="Pfam" id="PF00535"/>
    </source>
</evidence>
<accession>A0ABS0EKJ5</accession>
<sequence length="308" mass="36427">MTPKVSIIIPNYNHVNFIQQRLDSVFNQTVQDFEVILLDDASSDSSEQVLLSYKNHPKVSHIIINNVNSGSPFKQWEKGIKLAVGEYIWIAESDDFCELNFLETCLKNKSDNSQICYVQSVDVDELGDVLKDRISYTKEFNPNIWEDNFSILGIQFVEKYLLKKNVIPNASAVLFKRKLIKPDLFNKELTSMKMCGDWFFWIKLIYHTDITFINKKLNYFRNHSEVSRNHYDLHKQKQRVLEEVVIREFLFKNHKLEDKTSVKKMQKKWFNAHKKNEFLDKSFYKISEGFLSKASLFYNFVVFKIKSL</sequence>
<keyword evidence="3" id="KW-1185">Reference proteome</keyword>
<feature type="domain" description="Glycosyltransferase 2-like" evidence="1">
    <location>
        <begin position="6"/>
        <end position="135"/>
    </location>
</feature>
<comment type="caution">
    <text evidence="2">The sequence shown here is derived from an EMBL/GenBank/DDBJ whole genome shotgun (WGS) entry which is preliminary data.</text>
</comment>
<dbReference type="InterPro" id="IPR001173">
    <property type="entry name" value="Glyco_trans_2-like"/>
</dbReference>
<dbReference type="RefSeq" id="WP_195872235.1">
    <property type="nucleotide sequence ID" value="NZ_JADOET010000013.1"/>
</dbReference>
<protein>
    <submittedName>
        <fullName evidence="2">Glycosyltransferase family 2 protein</fullName>
    </submittedName>
</protein>
<dbReference type="Gene3D" id="3.90.550.10">
    <property type="entry name" value="Spore Coat Polysaccharide Biosynthesis Protein SpsA, Chain A"/>
    <property type="match status" value="1"/>
</dbReference>
<dbReference type="PANTHER" id="PTHR22916:SF3">
    <property type="entry name" value="UDP-GLCNAC:BETAGAL BETA-1,3-N-ACETYLGLUCOSAMINYLTRANSFERASE-LIKE PROTEIN 1"/>
    <property type="match status" value="1"/>
</dbReference>
<evidence type="ECO:0000313" key="3">
    <source>
        <dbReference type="Proteomes" id="UP000611215"/>
    </source>
</evidence>
<dbReference type="CDD" id="cd00761">
    <property type="entry name" value="Glyco_tranf_GTA_type"/>
    <property type="match status" value="1"/>
</dbReference>
<gene>
    <name evidence="2" type="ORF">ITJ86_13795</name>
</gene>
<dbReference type="Proteomes" id="UP000611215">
    <property type="component" value="Unassembled WGS sequence"/>
</dbReference>
<reference evidence="2 3" key="1">
    <citation type="submission" date="2020-11" db="EMBL/GenBank/DDBJ databases">
        <title>Winogradskyella marina sp. nov., isolated from marine sediment.</title>
        <authorList>
            <person name="Bo J."/>
            <person name="Wang S."/>
            <person name="Song X."/>
            <person name="Du Z."/>
        </authorList>
    </citation>
    <scope>NUCLEOTIDE SEQUENCE [LARGE SCALE GENOMIC DNA]</scope>
    <source>
        <strain evidence="2 3">F6397</strain>
    </source>
</reference>
<proteinExistence type="predicted"/>
<organism evidence="2 3">
    <name type="scientific">Winogradskyella marina</name>
    <dbReference type="NCBI Taxonomy" id="2785530"/>
    <lineage>
        <taxon>Bacteria</taxon>
        <taxon>Pseudomonadati</taxon>
        <taxon>Bacteroidota</taxon>
        <taxon>Flavobacteriia</taxon>
        <taxon>Flavobacteriales</taxon>
        <taxon>Flavobacteriaceae</taxon>
        <taxon>Winogradskyella</taxon>
    </lineage>
</organism>
<dbReference type="InterPro" id="IPR029044">
    <property type="entry name" value="Nucleotide-diphossugar_trans"/>
</dbReference>
<dbReference type="SUPFAM" id="SSF53448">
    <property type="entry name" value="Nucleotide-diphospho-sugar transferases"/>
    <property type="match status" value="1"/>
</dbReference>
<dbReference type="EMBL" id="JADOET010000013">
    <property type="protein sequence ID" value="MBF8150979.1"/>
    <property type="molecule type" value="Genomic_DNA"/>
</dbReference>
<dbReference type="Pfam" id="PF00535">
    <property type="entry name" value="Glycos_transf_2"/>
    <property type="match status" value="1"/>
</dbReference>
<evidence type="ECO:0000313" key="2">
    <source>
        <dbReference type="EMBL" id="MBF8150979.1"/>
    </source>
</evidence>